<evidence type="ECO:0000313" key="11">
    <source>
        <dbReference type="Proteomes" id="UP000267019"/>
    </source>
</evidence>
<comment type="caution">
    <text evidence="10">The sequence shown here is derived from an EMBL/GenBank/DDBJ whole genome shotgun (WGS) entry which is preliminary data.</text>
</comment>
<dbReference type="GO" id="GO:0008381">
    <property type="term" value="F:mechanosensitive monoatomic ion channel activity"/>
    <property type="evidence" value="ECO:0007669"/>
    <property type="project" value="UniProtKB-UniRule"/>
</dbReference>
<accession>A0A660KW67</accession>
<keyword evidence="11" id="KW-1185">Reference proteome</keyword>
<comment type="subunit">
    <text evidence="9">Homopentamer.</text>
</comment>
<protein>
    <recommendedName>
        <fullName evidence="9">Large-conductance mechanosensitive channel</fullName>
    </recommendedName>
</protein>
<feature type="transmembrane region" description="Helical" evidence="9">
    <location>
        <begin position="12"/>
        <end position="31"/>
    </location>
</feature>
<evidence type="ECO:0000256" key="1">
    <source>
        <dbReference type="ARBA" id="ARBA00004141"/>
    </source>
</evidence>
<dbReference type="GO" id="GO:0005886">
    <property type="term" value="C:plasma membrane"/>
    <property type="evidence" value="ECO:0007669"/>
    <property type="project" value="UniProtKB-SubCell"/>
</dbReference>
<dbReference type="InterPro" id="IPR037673">
    <property type="entry name" value="MSC/AndL"/>
</dbReference>
<evidence type="ECO:0000256" key="8">
    <source>
        <dbReference type="ARBA" id="ARBA00023303"/>
    </source>
</evidence>
<organism evidence="10 11">
    <name type="scientific">Brockia lithotrophica</name>
    <dbReference type="NCBI Taxonomy" id="933949"/>
    <lineage>
        <taxon>Bacteria</taxon>
        <taxon>Bacillati</taxon>
        <taxon>Bacillota</taxon>
        <taxon>Bacilli</taxon>
        <taxon>Bacillales</taxon>
        <taxon>Bacillales Family X. Incertae Sedis</taxon>
        <taxon>Brockia</taxon>
    </lineage>
</organism>
<gene>
    <name evidence="9" type="primary">mscL</name>
    <name evidence="10" type="ORF">C7438_1431</name>
</gene>
<dbReference type="EMBL" id="RBIJ01000004">
    <property type="protein sequence ID" value="RKQ84253.1"/>
    <property type="molecule type" value="Genomic_DNA"/>
</dbReference>
<name>A0A660KW67_9BACL</name>
<evidence type="ECO:0000256" key="3">
    <source>
        <dbReference type="ARBA" id="ARBA00022475"/>
    </source>
</evidence>
<dbReference type="Gene3D" id="1.10.1200.120">
    <property type="entry name" value="Large-conductance mechanosensitive channel, MscL, domain 1"/>
    <property type="match status" value="1"/>
</dbReference>
<dbReference type="HAMAP" id="MF_00115">
    <property type="entry name" value="MscL"/>
    <property type="match status" value="1"/>
</dbReference>
<proteinExistence type="inferred from homology"/>
<dbReference type="PANTHER" id="PTHR30266">
    <property type="entry name" value="MECHANOSENSITIVE CHANNEL MSCL"/>
    <property type="match status" value="1"/>
</dbReference>
<dbReference type="InterPro" id="IPR036019">
    <property type="entry name" value="MscL_channel"/>
</dbReference>
<comment type="similarity">
    <text evidence="9">Belongs to the MscL family.</text>
</comment>
<keyword evidence="6 9" id="KW-0406">Ion transport</keyword>
<keyword evidence="3 9" id="KW-1003">Cell membrane</keyword>
<evidence type="ECO:0000313" key="10">
    <source>
        <dbReference type="EMBL" id="RKQ84253.1"/>
    </source>
</evidence>
<reference evidence="10 11" key="1">
    <citation type="submission" date="2018-10" db="EMBL/GenBank/DDBJ databases">
        <title>Genomic Encyclopedia of Type Strains, Phase IV (KMG-IV): sequencing the most valuable type-strain genomes for metagenomic binning, comparative biology and taxonomic classification.</title>
        <authorList>
            <person name="Goeker M."/>
        </authorList>
    </citation>
    <scope>NUCLEOTIDE SEQUENCE [LARGE SCALE GENOMIC DNA]</scope>
    <source>
        <strain evidence="10 11">DSM 22653</strain>
    </source>
</reference>
<evidence type="ECO:0000256" key="2">
    <source>
        <dbReference type="ARBA" id="ARBA00022448"/>
    </source>
</evidence>
<dbReference type="SUPFAM" id="SSF81330">
    <property type="entry name" value="Gated mechanosensitive channel"/>
    <property type="match status" value="1"/>
</dbReference>
<evidence type="ECO:0000256" key="7">
    <source>
        <dbReference type="ARBA" id="ARBA00023136"/>
    </source>
</evidence>
<dbReference type="NCBIfam" id="TIGR00220">
    <property type="entry name" value="mscL"/>
    <property type="match status" value="1"/>
</dbReference>
<evidence type="ECO:0000256" key="5">
    <source>
        <dbReference type="ARBA" id="ARBA00022989"/>
    </source>
</evidence>
<keyword evidence="4 9" id="KW-0812">Transmembrane</keyword>
<evidence type="ECO:0000256" key="6">
    <source>
        <dbReference type="ARBA" id="ARBA00023065"/>
    </source>
</evidence>
<dbReference type="OrthoDB" id="9810350at2"/>
<keyword evidence="7 9" id="KW-0472">Membrane</keyword>
<comment type="function">
    <text evidence="9">Channel that opens in response to stretch forces in the membrane lipid bilayer. May participate in the regulation of osmotic pressure changes within the cell.</text>
</comment>
<dbReference type="InterPro" id="IPR001185">
    <property type="entry name" value="MS_channel"/>
</dbReference>
<dbReference type="PANTHER" id="PTHR30266:SF2">
    <property type="entry name" value="LARGE-CONDUCTANCE MECHANOSENSITIVE CHANNEL"/>
    <property type="match status" value="1"/>
</dbReference>
<dbReference type="RefSeq" id="WP_121444670.1">
    <property type="nucleotide sequence ID" value="NZ_RBIJ01000004.1"/>
</dbReference>
<keyword evidence="2 9" id="KW-0813">Transport</keyword>
<feature type="transmembrane region" description="Helical" evidence="9">
    <location>
        <begin position="65"/>
        <end position="84"/>
    </location>
</feature>
<dbReference type="PRINTS" id="PR01264">
    <property type="entry name" value="MECHCHANNEL"/>
</dbReference>
<comment type="subcellular location">
    <subcellularLocation>
        <location evidence="9">Cell membrane</location>
        <topology evidence="9">Multi-pass membrane protein</topology>
    </subcellularLocation>
    <subcellularLocation>
        <location evidence="1">Membrane</location>
        <topology evidence="1">Multi-pass membrane protein</topology>
    </subcellularLocation>
</comment>
<dbReference type="Proteomes" id="UP000267019">
    <property type="component" value="Unassembled WGS sequence"/>
</dbReference>
<dbReference type="Pfam" id="PF01741">
    <property type="entry name" value="MscL"/>
    <property type="match status" value="1"/>
</dbReference>
<evidence type="ECO:0000256" key="4">
    <source>
        <dbReference type="ARBA" id="ARBA00022692"/>
    </source>
</evidence>
<keyword evidence="8 9" id="KW-0407">Ion channel</keyword>
<dbReference type="AlphaFoldDB" id="A0A660KW67"/>
<sequence>MLKGFQEFVMRGNVVELAVAVVIGGAFGRVVNSLVADVITPLIGFIGGTPNFSGLMLGPIALGRFVNAVLDFLLVAAAVYYIVVVPMNEISKRRTRESEVKASAEPSEEVKLLRQILAELRKS</sequence>
<evidence type="ECO:0000256" key="9">
    <source>
        <dbReference type="HAMAP-Rule" id="MF_00115"/>
    </source>
</evidence>
<keyword evidence="5 9" id="KW-1133">Transmembrane helix</keyword>